<keyword evidence="2" id="KW-1185">Reference proteome</keyword>
<dbReference type="OrthoDB" id="77878at2759"/>
<name>A0A9Q0N2S9_9DIPT</name>
<accession>A0A9Q0N2S9</accession>
<sequence>MALGYCERPYHMFSRNLYFLTSKCLQSQPPLTFYINSCPVRTLTTKSLNKSLDLFTKSDQPFVSKNGSLKLNLTEERPLTIILAWLMSQQKHIQKYAKYYLDNGFDVLTVRTTPWQLLWPVGGSQVVANDLLTFLYENPNYYKTVVHGFSVGAYLWGETMVQMSENIAKYGPTMDRICGQIWDSPVDYAEIPIGVPKSVFPTNNFLRKSLQRYIVFHMKYQHSSTKHHLKATDQFYDSIVKAPAMFLFSLNDPMVSLKSIETCTETWQKKGMTVNLRAWDEPPHVGIFQRHPEEYQDEVSKFMERHIFPNTSSDTKLKKVMAA</sequence>
<evidence type="ECO:0000313" key="2">
    <source>
        <dbReference type="Proteomes" id="UP001151699"/>
    </source>
</evidence>
<proteinExistence type="predicted"/>
<dbReference type="InterPro" id="IPR029058">
    <property type="entry name" value="AB_hydrolase_fold"/>
</dbReference>
<dbReference type="EMBL" id="WJQU01000002">
    <property type="protein sequence ID" value="KAJ6642056.1"/>
    <property type="molecule type" value="Genomic_DNA"/>
</dbReference>
<dbReference type="Proteomes" id="UP001151699">
    <property type="component" value="Chromosome B"/>
</dbReference>
<evidence type="ECO:0000313" key="1">
    <source>
        <dbReference type="EMBL" id="KAJ6642056.1"/>
    </source>
</evidence>
<reference evidence="1" key="1">
    <citation type="submission" date="2022-07" db="EMBL/GenBank/DDBJ databases">
        <authorList>
            <person name="Trinca V."/>
            <person name="Uliana J.V.C."/>
            <person name="Torres T.T."/>
            <person name="Ward R.J."/>
            <person name="Monesi N."/>
        </authorList>
    </citation>
    <scope>NUCLEOTIDE SEQUENCE</scope>
    <source>
        <strain evidence="1">HSMRA1968</strain>
        <tissue evidence="1">Whole embryos</tissue>
    </source>
</reference>
<dbReference type="GO" id="GO:0017171">
    <property type="term" value="F:serine hydrolase activity"/>
    <property type="evidence" value="ECO:0007669"/>
    <property type="project" value="TreeGrafter"/>
</dbReference>
<keyword evidence="1" id="KW-0812">Transmembrane</keyword>
<dbReference type="Gene3D" id="3.40.50.1820">
    <property type="entry name" value="alpha/beta hydrolase"/>
    <property type="match status" value="1"/>
</dbReference>
<protein>
    <submittedName>
        <fullName evidence="1">Transmembrane protein</fullName>
    </submittedName>
</protein>
<organism evidence="1 2">
    <name type="scientific">Pseudolycoriella hygida</name>
    <dbReference type="NCBI Taxonomy" id="35572"/>
    <lineage>
        <taxon>Eukaryota</taxon>
        <taxon>Metazoa</taxon>
        <taxon>Ecdysozoa</taxon>
        <taxon>Arthropoda</taxon>
        <taxon>Hexapoda</taxon>
        <taxon>Insecta</taxon>
        <taxon>Pterygota</taxon>
        <taxon>Neoptera</taxon>
        <taxon>Endopterygota</taxon>
        <taxon>Diptera</taxon>
        <taxon>Nematocera</taxon>
        <taxon>Sciaroidea</taxon>
        <taxon>Sciaridae</taxon>
        <taxon>Pseudolycoriella</taxon>
    </lineage>
</organism>
<dbReference type="PANTHER" id="PTHR20908:SF1">
    <property type="entry name" value="LD15586P"/>
    <property type="match status" value="1"/>
</dbReference>
<dbReference type="SUPFAM" id="SSF53474">
    <property type="entry name" value="alpha/beta-Hydrolases"/>
    <property type="match status" value="1"/>
</dbReference>
<dbReference type="Pfam" id="PF05705">
    <property type="entry name" value="DUF829"/>
    <property type="match status" value="1"/>
</dbReference>
<dbReference type="AlphaFoldDB" id="A0A9Q0N2S9"/>
<dbReference type="InterPro" id="IPR008547">
    <property type="entry name" value="DUF829_TMEM53"/>
</dbReference>
<comment type="caution">
    <text evidence="1">The sequence shown here is derived from an EMBL/GenBank/DDBJ whole genome shotgun (WGS) entry which is preliminary data.</text>
</comment>
<keyword evidence="1" id="KW-0472">Membrane</keyword>
<dbReference type="PANTHER" id="PTHR20908">
    <property type="entry name" value="LD15586P"/>
    <property type="match status" value="1"/>
</dbReference>
<gene>
    <name evidence="1" type="primary">tmem53</name>
    <name evidence="1" type="ORF">Bhyg_07002</name>
</gene>